<dbReference type="InterPro" id="IPR049804">
    <property type="entry name" value="Choice_anch_L"/>
</dbReference>
<keyword evidence="1" id="KW-0732">Signal</keyword>
<keyword evidence="2" id="KW-0677">Repeat</keyword>
<dbReference type="InterPro" id="IPR000601">
    <property type="entry name" value="PKD_dom"/>
</dbReference>
<dbReference type="InterPro" id="IPR026341">
    <property type="entry name" value="T9SS_type_B"/>
</dbReference>
<evidence type="ECO:0000256" key="3">
    <source>
        <dbReference type="ARBA" id="ARBA00022837"/>
    </source>
</evidence>
<feature type="domain" description="PKD" evidence="4">
    <location>
        <begin position="679"/>
        <end position="727"/>
    </location>
</feature>
<dbReference type="NCBIfam" id="TIGR04131">
    <property type="entry name" value="Bac_Flav_CTERM"/>
    <property type="match status" value="1"/>
</dbReference>
<dbReference type="Pfam" id="PF03160">
    <property type="entry name" value="Calx-beta"/>
    <property type="match status" value="1"/>
</dbReference>
<evidence type="ECO:0000259" key="4">
    <source>
        <dbReference type="PROSITE" id="PS50093"/>
    </source>
</evidence>
<evidence type="ECO:0000256" key="2">
    <source>
        <dbReference type="ARBA" id="ARBA00022737"/>
    </source>
</evidence>
<sequence length="819" mass="88233">MKLLLHIVFFYLAFLPFSVKSQLVTSGNQSPQALVQNVLVGSGVTVSNVNYTGSAQAIGQFNSTNANVGIQEGLIMTTGTIHNTQTAGERHGPHGPNDRVNAGIDNNRPGYSLLNSLSNGGGTFNAAVLEFDFVPYSDYVEFRYVFASEEYPEYVCTDFNDVFAFFISGPGIPGRQNIALIPGTNAPVAINTVNSGSVGSASGANSSNCDAAYGNWRNNNIYYRNNGTGNSSPQNSNPQFIQYDGMTTVLTASSNVICGETYHIIIAIADVGDGIYDSGIFLEANSFSSPVTVDVSYQLSSLSFDNDYTMAEGCTDATVTLTRYGEDLSSPMTVPISVTGSATPGTDYTDNIPSSVTFASGQSQVSFTISALADGIAEGLEDIIIEFGIPDPCGGNENYTITLAIDDVAPVLVTLDDEELECPGNEITLTPTVSGGGSGYNYQWSTGETTESISVQPSVTTSYTVTVTDNCLNQSASASNTVIVPNPPPIQLNVSDDVVDPCPYIEYTFSVEAIGGSGDYTYRWSDNFGEEYGTSNTQVVKPGVSTKYYILVEDKCGEQALDSVSVTITSPPLVPYVLGDTTICLGDSALLTAGATGGFGDYYYYWPHSGETTNQVWVSPRQTGLIQVIVSDDCQTFTVNDFAEVEVVQPVANFVISSGTLFEDLPIQFQNTTIGGSVYFWEFGDGQTSTQVHGSNTYDEPGNYLITLYAENDLGCRDSITKPITITPEFYIYVPNTITPNGSGRNDYFAASTINVVSLKVRIFNRWGEELFYSDDKRFQWDGTYNGQPVPDGVYVYKLEYTSINGDNEMIYGHVNVLR</sequence>
<dbReference type="SUPFAM" id="SSF141072">
    <property type="entry name" value="CalX-like"/>
    <property type="match status" value="1"/>
</dbReference>
<gene>
    <name evidence="5" type="ORF">GCM10009118_31940</name>
</gene>
<dbReference type="InterPro" id="IPR038081">
    <property type="entry name" value="CalX-like_sf"/>
</dbReference>
<dbReference type="Gene3D" id="2.60.40.2030">
    <property type="match status" value="1"/>
</dbReference>
<dbReference type="Pfam" id="PF13585">
    <property type="entry name" value="CHU_C"/>
    <property type="match status" value="1"/>
</dbReference>
<dbReference type="InterPro" id="IPR035986">
    <property type="entry name" value="PKD_dom_sf"/>
</dbReference>
<dbReference type="SMART" id="SM00237">
    <property type="entry name" value="Calx_beta"/>
    <property type="match status" value="1"/>
</dbReference>
<organism evidence="5 6">
    <name type="scientific">Wandonia haliotis</name>
    <dbReference type="NCBI Taxonomy" id="574963"/>
    <lineage>
        <taxon>Bacteria</taxon>
        <taxon>Pseudomonadati</taxon>
        <taxon>Bacteroidota</taxon>
        <taxon>Flavobacteriia</taxon>
        <taxon>Flavobacteriales</taxon>
        <taxon>Crocinitomicaceae</taxon>
        <taxon>Wandonia</taxon>
    </lineage>
</organism>
<dbReference type="PROSITE" id="PS50093">
    <property type="entry name" value="PKD"/>
    <property type="match status" value="1"/>
</dbReference>
<dbReference type="SMART" id="SM00089">
    <property type="entry name" value="PKD"/>
    <property type="match status" value="2"/>
</dbReference>
<name>A0ABN1MTX0_9FLAO</name>
<evidence type="ECO:0000313" key="5">
    <source>
        <dbReference type="EMBL" id="GAA0876784.1"/>
    </source>
</evidence>
<dbReference type="SUPFAM" id="SSF49299">
    <property type="entry name" value="PKD domain"/>
    <property type="match status" value="2"/>
</dbReference>
<comment type="caution">
    <text evidence="5">The sequence shown here is derived from an EMBL/GenBank/DDBJ whole genome shotgun (WGS) entry which is preliminary data.</text>
</comment>
<protein>
    <recommendedName>
        <fullName evidence="4">PKD domain-containing protein</fullName>
    </recommendedName>
</protein>
<dbReference type="CDD" id="cd00146">
    <property type="entry name" value="PKD"/>
    <property type="match status" value="1"/>
</dbReference>
<dbReference type="Gene3D" id="2.60.40.10">
    <property type="entry name" value="Immunoglobulins"/>
    <property type="match status" value="1"/>
</dbReference>
<dbReference type="Proteomes" id="UP001501126">
    <property type="component" value="Unassembled WGS sequence"/>
</dbReference>
<reference evidence="5 6" key="1">
    <citation type="journal article" date="2019" name="Int. J. Syst. Evol. Microbiol.">
        <title>The Global Catalogue of Microorganisms (GCM) 10K type strain sequencing project: providing services to taxonomists for standard genome sequencing and annotation.</title>
        <authorList>
            <consortium name="The Broad Institute Genomics Platform"/>
            <consortium name="The Broad Institute Genome Sequencing Center for Infectious Disease"/>
            <person name="Wu L."/>
            <person name="Ma J."/>
        </authorList>
    </citation>
    <scope>NUCLEOTIDE SEQUENCE [LARGE SCALE GENOMIC DNA]</scope>
    <source>
        <strain evidence="5 6">JCM 16083</strain>
    </source>
</reference>
<evidence type="ECO:0000256" key="1">
    <source>
        <dbReference type="ARBA" id="ARBA00022729"/>
    </source>
</evidence>
<keyword evidence="6" id="KW-1185">Reference proteome</keyword>
<dbReference type="Pfam" id="PF18911">
    <property type="entry name" value="PKD_4"/>
    <property type="match status" value="1"/>
</dbReference>
<dbReference type="Gene3D" id="2.60.40.4070">
    <property type="match status" value="1"/>
</dbReference>
<dbReference type="InterPro" id="IPR013783">
    <property type="entry name" value="Ig-like_fold"/>
</dbReference>
<dbReference type="InterPro" id="IPR022409">
    <property type="entry name" value="PKD/Chitinase_dom"/>
</dbReference>
<evidence type="ECO:0000313" key="6">
    <source>
        <dbReference type="Proteomes" id="UP001501126"/>
    </source>
</evidence>
<dbReference type="RefSeq" id="WP_343790338.1">
    <property type="nucleotide sequence ID" value="NZ_BAAAFH010000022.1"/>
</dbReference>
<proteinExistence type="predicted"/>
<dbReference type="EMBL" id="BAAAFH010000022">
    <property type="protein sequence ID" value="GAA0876784.1"/>
    <property type="molecule type" value="Genomic_DNA"/>
</dbReference>
<keyword evidence="3" id="KW-0106">Calcium</keyword>
<dbReference type="NCBIfam" id="NF038133">
    <property type="entry name" value="choice_anch_L"/>
    <property type="match status" value="1"/>
</dbReference>
<accession>A0ABN1MTX0</accession>
<dbReference type="InterPro" id="IPR003644">
    <property type="entry name" value="Calx_beta"/>
</dbReference>